<gene>
    <name evidence="2" type="ORF">KL86DPRO_10343</name>
</gene>
<reference evidence="2" key="1">
    <citation type="submission" date="2016-04" db="EMBL/GenBank/DDBJ databases">
        <authorList>
            <person name="Evans L.H."/>
            <person name="Alamgir A."/>
            <person name="Owens N."/>
            <person name="Weber N.D."/>
            <person name="Virtaneva K."/>
            <person name="Barbian K."/>
            <person name="Babar A."/>
            <person name="Rosenke K."/>
        </authorList>
    </citation>
    <scope>NUCLEOTIDE SEQUENCE</scope>
    <source>
        <strain evidence="2">86</strain>
    </source>
</reference>
<evidence type="ECO:0000313" key="2">
    <source>
        <dbReference type="EMBL" id="SBV92329.1"/>
    </source>
</evidence>
<proteinExistence type="predicted"/>
<organism evidence="2">
    <name type="scientific">uncultured delta proteobacterium</name>
    <dbReference type="NCBI Taxonomy" id="34034"/>
    <lineage>
        <taxon>Bacteria</taxon>
        <taxon>Deltaproteobacteria</taxon>
        <taxon>environmental samples</taxon>
    </lineage>
</organism>
<dbReference type="AlphaFoldDB" id="A0A212IYP8"/>
<sequence length="93" mass="10049">MSKTVLERVAAIATVLEQLAFDIEIIRKGTEALISALPKGCEIHRCVLQEQASALERISITLGMAQATAERLKKEGTAPQQAFTSPPACQKNN</sequence>
<protein>
    <submittedName>
        <fullName evidence="2">Uncharacterized protein</fullName>
    </submittedName>
</protein>
<accession>A0A212IYP8</accession>
<name>A0A212IYP8_9DELT</name>
<evidence type="ECO:0000256" key="1">
    <source>
        <dbReference type="SAM" id="MobiDB-lite"/>
    </source>
</evidence>
<feature type="region of interest" description="Disordered" evidence="1">
    <location>
        <begin position="71"/>
        <end position="93"/>
    </location>
</feature>
<dbReference type="EMBL" id="FLUQ01000001">
    <property type="protein sequence ID" value="SBV92329.1"/>
    <property type="molecule type" value="Genomic_DNA"/>
</dbReference>